<evidence type="ECO:0000313" key="1">
    <source>
        <dbReference type="EMBL" id="GAD76915.1"/>
    </source>
</evidence>
<sequence length="210" mass="24770">MLLDLVIESVNYFQDDCRKLCQKHYPTVHNKGMNEHHLGLAFARRMQHTFSHFGHQSAIQPIEISAQQELPHHYRISSDIGTVWVLSHHMVSAGKACRENLLESIAKWQSEYAYALQPNDLLFLVTDHWFNRSKTSRELIHWWKGEMPQPLNDYIEQGIHLYTCQSTLLESLEQRFGISPCYIKSVHPLRRSNNQQEVRKYVQLYAVLQW</sequence>
<protein>
    <submittedName>
        <fullName evidence="1">Uncharacterized protein</fullName>
    </submittedName>
</protein>
<dbReference type="AlphaFoldDB" id="U3AT26"/>
<accession>U3AT26</accession>
<evidence type="ECO:0000313" key="2">
    <source>
        <dbReference type="Proteomes" id="UP000016567"/>
    </source>
</evidence>
<dbReference type="RefSeq" id="WP_021710661.1">
    <property type="nucleotide sequence ID" value="NZ_BAOB01000226.1"/>
</dbReference>
<dbReference type="EMBL" id="BATL01000055">
    <property type="protein sequence ID" value="GAD76915.1"/>
    <property type="molecule type" value="Genomic_DNA"/>
</dbReference>
<gene>
    <name evidence="1" type="ORF">VAZ01S_055_00400</name>
</gene>
<keyword evidence="2" id="KW-1185">Reference proteome</keyword>
<dbReference type="eggNOG" id="ENOG5031MPS">
    <property type="taxonomic scope" value="Bacteria"/>
</dbReference>
<proteinExistence type="predicted"/>
<name>U3AT26_9VIBR</name>
<reference evidence="1 2" key="1">
    <citation type="submission" date="2013-09" db="EMBL/GenBank/DDBJ databases">
        <title>Whole genome shotgun sequence of Vibrio azureus NBRC 104587.</title>
        <authorList>
            <person name="Isaki S."/>
            <person name="Hosoyama A."/>
            <person name="Numata M."/>
            <person name="Hashimoto M."/>
            <person name="Hosoyama Y."/>
            <person name="Tsuchikane K."/>
            <person name="Noguchi M."/>
            <person name="Hirakata S."/>
            <person name="Ichikawa N."/>
            <person name="Ohji S."/>
            <person name="Yamazoe A."/>
            <person name="Fujita N."/>
        </authorList>
    </citation>
    <scope>NUCLEOTIDE SEQUENCE [LARGE SCALE GENOMIC DNA]</scope>
    <source>
        <strain evidence="1 2">NBRC 104587</strain>
    </source>
</reference>
<dbReference type="STRING" id="1219077.VAZ01S_055_00400"/>
<comment type="caution">
    <text evidence="1">The sequence shown here is derived from an EMBL/GenBank/DDBJ whole genome shotgun (WGS) entry which is preliminary data.</text>
</comment>
<organism evidence="1 2">
    <name type="scientific">Vibrio azureus NBRC 104587</name>
    <dbReference type="NCBI Taxonomy" id="1219077"/>
    <lineage>
        <taxon>Bacteria</taxon>
        <taxon>Pseudomonadati</taxon>
        <taxon>Pseudomonadota</taxon>
        <taxon>Gammaproteobacteria</taxon>
        <taxon>Vibrionales</taxon>
        <taxon>Vibrionaceae</taxon>
        <taxon>Vibrio</taxon>
    </lineage>
</organism>
<dbReference type="OrthoDB" id="5888987at2"/>
<dbReference type="Proteomes" id="UP000016567">
    <property type="component" value="Unassembled WGS sequence"/>
</dbReference>